<comment type="caution">
    <text evidence="3">The sequence shown here is derived from an EMBL/GenBank/DDBJ whole genome shotgun (WGS) entry which is preliminary data.</text>
</comment>
<dbReference type="Proteomes" id="UP001501469">
    <property type="component" value="Unassembled WGS sequence"/>
</dbReference>
<sequence length="378" mass="41229">MRLADAVGNLFRTPALDDRTYAPGGQLRQAGGTRYRYDEEGNLVRKTTADGKAWHYEWNGAGQLARVQRPDGYAVAFAYDALGRRVSKRYRGRVTRWVWDGDVPLHEWSELEVGPGAGGADDVITWLFEEHSFAPAAKLTAHGSYSVVCDHLGTPLELYDQAGTKTWQAQLDCYGAVRQGLGRAQDCPFRYQGQYKDVETGLYYNRFRYYDPEAGQYISQDPIRLSGGRALYSYVNDPNTWVDILGLAGCPLKATNKTIEEARTGKVRETKGYHGRLGRPKEIEILSNPDAVYHSNGSGGRLIFRKGGDVVITEGPGSSRGQIVTSYGPSGPQGKSGASIFGGQPTEPGLPVSHEQIVGGQVPAPNGGFLAPATQIIP</sequence>
<dbReference type="Pfam" id="PF25023">
    <property type="entry name" value="TEN_YD-shell"/>
    <property type="match status" value="1"/>
</dbReference>
<evidence type="ECO:0000313" key="3">
    <source>
        <dbReference type="EMBL" id="GAA4027324.1"/>
    </source>
</evidence>
<organism evidence="3 4">
    <name type="scientific">Hymenobacter glaciei</name>
    <dbReference type="NCBI Taxonomy" id="877209"/>
    <lineage>
        <taxon>Bacteria</taxon>
        <taxon>Pseudomonadati</taxon>
        <taxon>Bacteroidota</taxon>
        <taxon>Cytophagia</taxon>
        <taxon>Cytophagales</taxon>
        <taxon>Hymenobacteraceae</taxon>
        <taxon>Hymenobacter</taxon>
    </lineage>
</organism>
<accession>A0ABP7TLF7</accession>
<dbReference type="InterPro" id="IPR006530">
    <property type="entry name" value="YD"/>
</dbReference>
<keyword evidence="1" id="KW-0677">Repeat</keyword>
<dbReference type="PANTHER" id="PTHR32305:SF15">
    <property type="entry name" value="PROTEIN RHSA-RELATED"/>
    <property type="match status" value="1"/>
</dbReference>
<evidence type="ECO:0000259" key="2">
    <source>
        <dbReference type="Pfam" id="PF25023"/>
    </source>
</evidence>
<feature type="domain" description="Teneurin-like YD-shell" evidence="2">
    <location>
        <begin position="20"/>
        <end position="221"/>
    </location>
</feature>
<dbReference type="NCBIfam" id="TIGR03696">
    <property type="entry name" value="Rhs_assc_core"/>
    <property type="match status" value="1"/>
</dbReference>
<gene>
    <name evidence="3" type="ORF">GCM10022409_09110</name>
</gene>
<dbReference type="PANTHER" id="PTHR32305">
    <property type="match status" value="1"/>
</dbReference>
<protein>
    <recommendedName>
        <fullName evidence="2">Teneurin-like YD-shell domain-containing protein</fullName>
    </recommendedName>
</protein>
<dbReference type="InterPro" id="IPR022385">
    <property type="entry name" value="Rhs_assc_core"/>
</dbReference>
<evidence type="ECO:0000256" key="1">
    <source>
        <dbReference type="ARBA" id="ARBA00022737"/>
    </source>
</evidence>
<proteinExistence type="predicted"/>
<reference evidence="4" key="1">
    <citation type="journal article" date="2019" name="Int. J. Syst. Evol. Microbiol.">
        <title>The Global Catalogue of Microorganisms (GCM) 10K type strain sequencing project: providing services to taxonomists for standard genome sequencing and annotation.</title>
        <authorList>
            <consortium name="The Broad Institute Genomics Platform"/>
            <consortium name="The Broad Institute Genome Sequencing Center for Infectious Disease"/>
            <person name="Wu L."/>
            <person name="Ma J."/>
        </authorList>
    </citation>
    <scope>NUCLEOTIDE SEQUENCE [LARGE SCALE GENOMIC DNA]</scope>
    <source>
        <strain evidence="4">JCM 17225</strain>
    </source>
</reference>
<dbReference type="EMBL" id="BAABDK010000010">
    <property type="protein sequence ID" value="GAA4027324.1"/>
    <property type="molecule type" value="Genomic_DNA"/>
</dbReference>
<dbReference type="Gene3D" id="2.180.10.10">
    <property type="entry name" value="RHS repeat-associated core"/>
    <property type="match status" value="1"/>
</dbReference>
<name>A0ABP7TLF7_9BACT</name>
<dbReference type="RefSeq" id="WP_345050848.1">
    <property type="nucleotide sequence ID" value="NZ_BAABDK010000010.1"/>
</dbReference>
<keyword evidence="4" id="KW-1185">Reference proteome</keyword>
<dbReference type="InterPro" id="IPR056823">
    <property type="entry name" value="TEN-like_YD-shell"/>
</dbReference>
<dbReference type="PRINTS" id="PR00394">
    <property type="entry name" value="RHSPROTEIN"/>
</dbReference>
<dbReference type="InterPro" id="IPR050708">
    <property type="entry name" value="T6SS_VgrG/RHS"/>
</dbReference>
<dbReference type="NCBIfam" id="TIGR01643">
    <property type="entry name" value="YD_repeat_2x"/>
    <property type="match status" value="2"/>
</dbReference>
<evidence type="ECO:0000313" key="4">
    <source>
        <dbReference type="Proteomes" id="UP001501469"/>
    </source>
</evidence>